<dbReference type="AlphaFoldDB" id="A0A5B8LS37"/>
<dbReference type="KEGG" id="dea:FPZ08_07195"/>
<keyword evidence="3" id="KW-1185">Reference proteome</keyword>
<dbReference type="Proteomes" id="UP000315364">
    <property type="component" value="Chromosome"/>
</dbReference>
<name>A0A5B8LS37_9HYPH</name>
<dbReference type="EMBL" id="CP042304">
    <property type="protein sequence ID" value="QDZ10555.1"/>
    <property type="molecule type" value="Genomic_DNA"/>
</dbReference>
<protein>
    <submittedName>
        <fullName evidence="2">Uncharacterized protein</fullName>
    </submittedName>
</protein>
<evidence type="ECO:0000313" key="3">
    <source>
        <dbReference type="Proteomes" id="UP000315364"/>
    </source>
</evidence>
<feature type="region of interest" description="Disordered" evidence="1">
    <location>
        <begin position="63"/>
        <end position="83"/>
    </location>
</feature>
<proteinExistence type="predicted"/>
<dbReference type="RefSeq" id="WP_146289342.1">
    <property type="nucleotide sequence ID" value="NZ_CP042304.1"/>
</dbReference>
<gene>
    <name evidence="2" type="ORF">FPZ08_07195</name>
</gene>
<evidence type="ECO:0000256" key="1">
    <source>
        <dbReference type="SAM" id="MobiDB-lite"/>
    </source>
</evidence>
<organism evidence="2 3">
    <name type="scientific">Devosia ginsengisoli</name>
    <dbReference type="NCBI Taxonomy" id="400770"/>
    <lineage>
        <taxon>Bacteria</taxon>
        <taxon>Pseudomonadati</taxon>
        <taxon>Pseudomonadota</taxon>
        <taxon>Alphaproteobacteria</taxon>
        <taxon>Hyphomicrobiales</taxon>
        <taxon>Devosiaceae</taxon>
        <taxon>Devosia</taxon>
    </lineage>
</organism>
<evidence type="ECO:0000313" key="2">
    <source>
        <dbReference type="EMBL" id="QDZ10555.1"/>
    </source>
</evidence>
<dbReference type="OrthoDB" id="7951342at2"/>
<sequence length="83" mass="9521">MARTVKGWRQQYIWDRPRIKRSAPAPLTAEQVEENGRKSDELIARFFETHGVNTGLEKIKDREARTAVEGDTDLNHDNVEAAE</sequence>
<accession>A0A5B8LS37</accession>
<reference evidence="2 3" key="1">
    <citation type="submission" date="2019-07" db="EMBL/GenBank/DDBJ databases">
        <title>Full genome sequence of Devosia sp. Gsoil 520.</title>
        <authorList>
            <person name="Im W.-T."/>
        </authorList>
    </citation>
    <scope>NUCLEOTIDE SEQUENCE [LARGE SCALE GENOMIC DNA]</scope>
    <source>
        <strain evidence="2 3">Gsoil 520</strain>
    </source>
</reference>